<dbReference type="Gene3D" id="3.90.950.20">
    <property type="entry name" value="CinA-like"/>
    <property type="match status" value="1"/>
</dbReference>
<protein>
    <submittedName>
        <fullName evidence="2">Nicotinamide-nucleotide amidase</fullName>
        <ecNumber evidence="2">3.5.1.42</ecNumber>
    </submittedName>
</protein>
<dbReference type="EC" id="3.5.1.42" evidence="2"/>
<evidence type="ECO:0000313" key="2">
    <source>
        <dbReference type="EMBL" id="MDR7081522.1"/>
    </source>
</evidence>
<dbReference type="RefSeq" id="WP_310050761.1">
    <property type="nucleotide sequence ID" value="NZ_JAVDVQ010000002.1"/>
</dbReference>
<reference evidence="2 3" key="1">
    <citation type="submission" date="2023-07" db="EMBL/GenBank/DDBJ databases">
        <title>Sorghum-associated microbial communities from plants grown in Nebraska, USA.</title>
        <authorList>
            <person name="Schachtman D."/>
        </authorList>
    </citation>
    <scope>NUCLEOTIDE SEQUENCE [LARGE SCALE GENOMIC DNA]</scope>
    <source>
        <strain evidence="2 3">BE167</strain>
    </source>
</reference>
<evidence type="ECO:0000313" key="3">
    <source>
        <dbReference type="Proteomes" id="UP001252243"/>
    </source>
</evidence>
<feature type="domain" description="CinA C-terminal" evidence="1">
    <location>
        <begin position="13"/>
        <end position="164"/>
    </location>
</feature>
<dbReference type="EMBL" id="JAVDVQ010000002">
    <property type="protein sequence ID" value="MDR7081522.1"/>
    <property type="molecule type" value="Genomic_DNA"/>
</dbReference>
<proteinExistence type="predicted"/>
<keyword evidence="3" id="KW-1185">Reference proteome</keyword>
<dbReference type="NCBIfam" id="TIGR00199">
    <property type="entry name" value="PncC_domain"/>
    <property type="match status" value="1"/>
</dbReference>
<dbReference type="InterPro" id="IPR008136">
    <property type="entry name" value="CinA_C"/>
</dbReference>
<accession>A0ABU1U8J3</accession>
<comment type="caution">
    <text evidence="2">The sequence shown here is derived from an EMBL/GenBank/DDBJ whole genome shotgun (WGS) entry which is preliminary data.</text>
</comment>
<name>A0ABU1U8J3_9MICC</name>
<dbReference type="GO" id="GO:0019159">
    <property type="term" value="F:nicotinamide-nucleotide amidase activity"/>
    <property type="evidence" value="ECO:0007669"/>
    <property type="project" value="UniProtKB-EC"/>
</dbReference>
<dbReference type="Pfam" id="PF02464">
    <property type="entry name" value="CinA"/>
    <property type="match status" value="1"/>
</dbReference>
<keyword evidence="2" id="KW-0378">Hydrolase</keyword>
<evidence type="ECO:0000259" key="1">
    <source>
        <dbReference type="Pfam" id="PF02464"/>
    </source>
</evidence>
<dbReference type="Proteomes" id="UP001252243">
    <property type="component" value="Unassembled WGS sequence"/>
</dbReference>
<sequence>MTNSPHHTINLHHLAEEAVTEAIGRGLTVATAESLTAGMVAAMLADTPGASGMLQGGVVSYQNAVKADVLGVPRDLLDSVGAVDGRVAEAMAEGARRICGADIGVSTTGVAGPEPHGGKDVGSVYIGLSSAEGSTSYAYSFEGNRPEIRGQACAAALERLLEVLASKGYRA</sequence>
<dbReference type="SUPFAM" id="SSF142433">
    <property type="entry name" value="CinA-like"/>
    <property type="match status" value="1"/>
</dbReference>
<dbReference type="InterPro" id="IPR036653">
    <property type="entry name" value="CinA-like_C"/>
</dbReference>
<organism evidence="2 3">
    <name type="scientific">Arthrobacter ginsengisoli</name>
    <dbReference type="NCBI Taxonomy" id="1356565"/>
    <lineage>
        <taxon>Bacteria</taxon>
        <taxon>Bacillati</taxon>
        <taxon>Actinomycetota</taxon>
        <taxon>Actinomycetes</taxon>
        <taxon>Micrococcales</taxon>
        <taxon>Micrococcaceae</taxon>
        <taxon>Arthrobacter</taxon>
    </lineage>
</organism>
<gene>
    <name evidence="2" type="ORF">J2X01_000799</name>
</gene>